<dbReference type="AlphaFoldDB" id="A0A0E9WEZ5"/>
<evidence type="ECO:0000313" key="2">
    <source>
        <dbReference type="EMBL" id="JAH88150.1"/>
    </source>
</evidence>
<sequence length="96" mass="11040">MVFKYSIVFWVVSFSLPSLWPDCSLCPPVSRRCRVYLGSLLPDSGAGSFFVCALRIIFRYVLPYDPVFCPLCFPPCPCSVFALLLDFWIFFVFALY</sequence>
<reference evidence="2" key="2">
    <citation type="journal article" date="2015" name="Fish Shellfish Immunol.">
        <title>Early steps in the European eel (Anguilla anguilla)-Vibrio vulnificus interaction in the gills: Role of the RtxA13 toxin.</title>
        <authorList>
            <person name="Callol A."/>
            <person name="Pajuelo D."/>
            <person name="Ebbesson L."/>
            <person name="Teles M."/>
            <person name="MacKenzie S."/>
            <person name="Amaro C."/>
        </authorList>
    </citation>
    <scope>NUCLEOTIDE SEQUENCE</scope>
</reference>
<dbReference type="EMBL" id="GBXM01020427">
    <property type="protein sequence ID" value="JAH88150.1"/>
    <property type="molecule type" value="Transcribed_RNA"/>
</dbReference>
<evidence type="ECO:0000256" key="1">
    <source>
        <dbReference type="SAM" id="Phobius"/>
    </source>
</evidence>
<organism evidence="2">
    <name type="scientific">Anguilla anguilla</name>
    <name type="common">European freshwater eel</name>
    <name type="synonym">Muraena anguilla</name>
    <dbReference type="NCBI Taxonomy" id="7936"/>
    <lineage>
        <taxon>Eukaryota</taxon>
        <taxon>Metazoa</taxon>
        <taxon>Chordata</taxon>
        <taxon>Craniata</taxon>
        <taxon>Vertebrata</taxon>
        <taxon>Euteleostomi</taxon>
        <taxon>Actinopterygii</taxon>
        <taxon>Neopterygii</taxon>
        <taxon>Teleostei</taxon>
        <taxon>Anguilliformes</taxon>
        <taxon>Anguillidae</taxon>
        <taxon>Anguilla</taxon>
    </lineage>
</organism>
<keyword evidence="1" id="KW-0812">Transmembrane</keyword>
<keyword evidence="1" id="KW-1133">Transmembrane helix</keyword>
<protein>
    <submittedName>
        <fullName evidence="2">Uncharacterized protein</fullName>
    </submittedName>
</protein>
<feature type="transmembrane region" description="Helical" evidence="1">
    <location>
        <begin position="45"/>
        <end position="62"/>
    </location>
</feature>
<accession>A0A0E9WEZ5</accession>
<reference evidence="2" key="1">
    <citation type="submission" date="2014-11" db="EMBL/GenBank/DDBJ databases">
        <authorList>
            <person name="Amaro Gonzalez C."/>
        </authorList>
    </citation>
    <scope>NUCLEOTIDE SEQUENCE</scope>
</reference>
<name>A0A0E9WEZ5_ANGAN</name>
<feature type="transmembrane region" description="Helical" evidence="1">
    <location>
        <begin position="74"/>
        <end position="95"/>
    </location>
</feature>
<keyword evidence="1" id="KW-0472">Membrane</keyword>
<proteinExistence type="predicted"/>